<gene>
    <name evidence="2" type="ORF">PaBG_00029</name>
</gene>
<keyword evidence="1" id="KW-0812">Transmembrane</keyword>
<dbReference type="EMBL" id="KF147891">
    <property type="protein sequence ID" value="AGS81913.1"/>
    <property type="molecule type" value="Genomic_DNA"/>
</dbReference>
<name>S5WB11_9CAUD</name>
<dbReference type="RefSeq" id="YP_008433360.1">
    <property type="nucleotide sequence ID" value="NC_022096.1"/>
</dbReference>
<keyword evidence="3" id="KW-1185">Reference proteome</keyword>
<reference evidence="2 3" key="1">
    <citation type="journal article" date="2014" name="Genome Announc.">
        <title>Complete Genome Sequence of the Novel Giant Pseudomonas Phage PaBG.</title>
        <authorList>
            <person name="Sykilinda N.N."/>
            <person name="Bondar A.A."/>
            <person name="Gorshkova A.S."/>
            <person name="Kurochkina L.P."/>
            <person name="Kulikov E.E."/>
            <person name="Shneider M.M."/>
            <person name="Kadykov V.A."/>
            <person name="Solovjeva N.V."/>
            <person name="Kabilov M.R."/>
            <person name="Mesyanzhinov V.V."/>
            <person name="Vlassov V.V."/>
            <person name="Drukker V.V."/>
            <person name="Miroshnikov K.A."/>
        </authorList>
    </citation>
    <scope>NUCLEOTIDE SEQUENCE [LARGE SCALE GENOMIC DNA]</scope>
</reference>
<keyword evidence="1" id="KW-1133">Transmembrane helix</keyword>
<organism evidence="2 3">
    <name type="scientific">Pseudomonas phage PaBG</name>
    <dbReference type="NCBI Taxonomy" id="1335230"/>
    <lineage>
        <taxon>Viruses</taxon>
        <taxon>Duplodnaviria</taxon>
        <taxon>Heunggongvirae</taxon>
        <taxon>Uroviricota</taxon>
        <taxon>Caudoviricetes</taxon>
        <taxon>Baikalvirus</taxon>
        <taxon>Baikalvirus PaBG</taxon>
    </lineage>
</organism>
<evidence type="ECO:0000256" key="1">
    <source>
        <dbReference type="SAM" id="Phobius"/>
    </source>
</evidence>
<proteinExistence type="predicted"/>
<evidence type="ECO:0000313" key="2">
    <source>
        <dbReference type="EMBL" id="AGS81913.1"/>
    </source>
</evidence>
<dbReference type="Proteomes" id="UP000015545">
    <property type="component" value="Segment"/>
</dbReference>
<keyword evidence="1" id="KW-0472">Membrane</keyword>
<feature type="transmembrane region" description="Helical" evidence="1">
    <location>
        <begin position="6"/>
        <end position="27"/>
    </location>
</feature>
<protein>
    <submittedName>
        <fullName evidence="2">Uncharacterized protein</fullName>
    </submittedName>
</protein>
<sequence>MSLLIGFVAGAVVSPVLLYLVGVQVMARSMKKQMGPTAEYQLVFVRRPVRLTKPDTDSVFFVDDGKAAGILIRSTGGGNTMYHRPEHFLRWKVENP</sequence>
<accession>S5WB11</accession>
<dbReference type="GeneID" id="16574715"/>
<evidence type="ECO:0000313" key="3">
    <source>
        <dbReference type="Proteomes" id="UP000015545"/>
    </source>
</evidence>
<dbReference type="KEGG" id="vg:16574715"/>